<feature type="region of interest" description="Disordered" evidence="1">
    <location>
        <begin position="60"/>
        <end position="104"/>
    </location>
</feature>
<feature type="compositionally biased region" description="Basic residues" evidence="1">
    <location>
        <begin position="92"/>
        <end position="104"/>
    </location>
</feature>
<gene>
    <name evidence="3" type="ORF">SGFS_061980</name>
</gene>
<reference evidence="3 4" key="1">
    <citation type="journal article" date="2010" name="ChemBioChem">
        <title>Cloning and characterization of the biosynthetic gene cluster of 16-membered macrolide antibiotic FD-891: involvement of a dual functional cytochrome P450 monooxygenase catalyzing epoxidation and hydroxylation.</title>
        <authorList>
            <person name="Kudo F."/>
            <person name="Motegi A."/>
            <person name="Mizoue K."/>
            <person name="Eguchi T."/>
        </authorList>
    </citation>
    <scope>NUCLEOTIDE SEQUENCE [LARGE SCALE GENOMIC DNA]</scope>
    <source>
        <strain evidence="3 4">A-8890</strain>
    </source>
</reference>
<keyword evidence="2" id="KW-0472">Membrane</keyword>
<accession>A0ABM7FFV1</accession>
<evidence type="ECO:0000313" key="4">
    <source>
        <dbReference type="Proteomes" id="UP001321542"/>
    </source>
</evidence>
<keyword evidence="2" id="KW-0812">Transmembrane</keyword>
<feature type="compositionally biased region" description="Low complexity" evidence="1">
    <location>
        <begin position="158"/>
        <end position="172"/>
    </location>
</feature>
<proteinExistence type="predicted"/>
<feature type="compositionally biased region" description="Low complexity" evidence="1">
    <location>
        <begin position="274"/>
        <end position="304"/>
    </location>
</feature>
<feature type="transmembrane region" description="Helical" evidence="2">
    <location>
        <begin position="108"/>
        <end position="126"/>
    </location>
</feature>
<name>A0ABM7FFV1_9ACTN</name>
<dbReference type="RefSeq" id="WP_286254958.1">
    <property type="nucleotide sequence ID" value="NZ_AP018448.1"/>
</dbReference>
<organism evidence="3 4">
    <name type="scientific">Streptomyces graminofaciens</name>
    <dbReference type="NCBI Taxonomy" id="68212"/>
    <lineage>
        <taxon>Bacteria</taxon>
        <taxon>Bacillati</taxon>
        <taxon>Actinomycetota</taxon>
        <taxon>Actinomycetes</taxon>
        <taxon>Kitasatosporales</taxon>
        <taxon>Streptomycetaceae</taxon>
        <taxon>Streptomyces</taxon>
    </lineage>
</organism>
<evidence type="ECO:0000256" key="1">
    <source>
        <dbReference type="SAM" id="MobiDB-lite"/>
    </source>
</evidence>
<feature type="compositionally biased region" description="Low complexity" evidence="1">
    <location>
        <begin position="245"/>
        <end position="266"/>
    </location>
</feature>
<protein>
    <submittedName>
        <fullName evidence="3">Uncharacterized protein</fullName>
    </submittedName>
</protein>
<feature type="compositionally biased region" description="Low complexity" evidence="1">
    <location>
        <begin position="214"/>
        <end position="237"/>
    </location>
</feature>
<feature type="region of interest" description="Disordered" evidence="1">
    <location>
        <begin position="127"/>
        <end position="304"/>
    </location>
</feature>
<dbReference type="EMBL" id="AP018448">
    <property type="protein sequence ID" value="BBC34904.1"/>
    <property type="molecule type" value="Genomic_DNA"/>
</dbReference>
<keyword evidence="4" id="KW-1185">Reference proteome</keyword>
<sequence length="314" mass="30932">MDYCTSCRRHLNGALVCPGCGAYAPDIAPAPIAVAPIAMAAPTWEFTAVPETPRVPDTWHDGAPPTDAGDTHADVDTGVDVEGAPSAPQGRAARRRQVARWKKNKRKAVLATAVALVGGGLTLASMDRQGSGGGRTQAATAPDTTGMGGIEDEADQYTPPSSSGSGDGSPDTGRARNTDTGAPQGRYPDGRPRTTLPLVERDSEASTQSTNTPSSRQAQSADQSSGGSGSGTSADTGVGSGADSGTGSDTATDGTTTPPATDDSTGSGTGSGTGDSASDGTGSTGSDSGTSDSGSDSSDSSSSSGLCLLVICIS</sequence>
<evidence type="ECO:0000256" key="2">
    <source>
        <dbReference type="SAM" id="Phobius"/>
    </source>
</evidence>
<evidence type="ECO:0000313" key="3">
    <source>
        <dbReference type="EMBL" id="BBC34904.1"/>
    </source>
</evidence>
<dbReference type="Proteomes" id="UP001321542">
    <property type="component" value="Chromosome"/>
</dbReference>
<reference evidence="3 4" key="2">
    <citation type="journal article" date="2023" name="ChemBioChem">
        <title>Acyltransferase Domain Exchange between Two Independent Type I Polyketide Synthases in the Same Producer Strain of Macrolide Antibiotics.</title>
        <authorList>
            <person name="Kudo F."/>
            <person name="Kishikawa K."/>
            <person name="Tsuboi K."/>
            <person name="Kido T."/>
            <person name="Usui T."/>
            <person name="Hashimoto J."/>
            <person name="Shin-Ya K."/>
            <person name="Miyanaga A."/>
            <person name="Eguchi T."/>
        </authorList>
    </citation>
    <scope>NUCLEOTIDE SEQUENCE [LARGE SCALE GENOMIC DNA]</scope>
    <source>
        <strain evidence="3 4">A-8890</strain>
    </source>
</reference>
<keyword evidence="2" id="KW-1133">Transmembrane helix</keyword>